<feature type="domain" description="Trimeric autotransporter adhesin YadA-like head" evidence="2">
    <location>
        <begin position="219"/>
        <end position="239"/>
    </location>
</feature>
<feature type="domain" description="Trimeric autotransporter adhesin YadA-like head" evidence="2">
    <location>
        <begin position="241"/>
        <end position="266"/>
    </location>
</feature>
<dbReference type="RefSeq" id="WP_243577608.1">
    <property type="nucleotide sequence ID" value="NZ_CP094529.1"/>
</dbReference>
<organism evidence="3 4">
    <name type="scientific">Chryseobacterium oryzae</name>
    <dbReference type="NCBI Taxonomy" id="2929799"/>
    <lineage>
        <taxon>Bacteria</taxon>
        <taxon>Pseudomonadati</taxon>
        <taxon>Bacteroidota</taxon>
        <taxon>Flavobacteriia</taxon>
        <taxon>Flavobacteriales</taxon>
        <taxon>Weeksellaceae</taxon>
        <taxon>Chryseobacterium group</taxon>
        <taxon>Chryseobacterium</taxon>
    </lineage>
</organism>
<dbReference type="InterPro" id="IPR011049">
    <property type="entry name" value="Serralysin-like_metalloprot_C"/>
</dbReference>
<dbReference type="Gene3D" id="2.150.10.10">
    <property type="entry name" value="Serralysin-like metalloprotease, C-terminal"/>
    <property type="match status" value="1"/>
</dbReference>
<evidence type="ECO:0000313" key="3">
    <source>
        <dbReference type="EMBL" id="UOE39449.1"/>
    </source>
</evidence>
<protein>
    <recommendedName>
        <fullName evidence="2">Trimeric autotransporter adhesin YadA-like head domain-containing protein</fullName>
    </recommendedName>
</protein>
<feature type="chain" id="PRO_5046407184" description="Trimeric autotransporter adhesin YadA-like head domain-containing protein" evidence="1">
    <location>
        <begin position="23"/>
        <end position="391"/>
    </location>
</feature>
<dbReference type="EMBL" id="CP094529">
    <property type="protein sequence ID" value="UOE39449.1"/>
    <property type="molecule type" value="Genomic_DNA"/>
</dbReference>
<sequence>MKRISLISSSLIALLSSNYLLSQVGIGTSTPDASSILHLNSSNKGLLLTSVALTSTTDASTISSPAIGLLVWNNGNGGLAPVGLYYWNNSQWNILSAGGGGSSNGWNTTGTNIGTYSGSSTSLALGTSTYDDLIFKINSSIAGRLGVNNSVALGTSSTAAQNAIAIGNGANAAYQATAIGYNAKVTSNDATAIGENSEAAGYQSIAIGYNSKTNSNGETAIGINSITNNQNSTAIGNQSSATGQNSTAIGYGASTSQFNAIVLGNNNANVGIGTSTPNTSAKLDVNGQYKLGEKGTLQKNLISFDVYPSISINNLGAGQTTTLSITIPAGLLSSTKATITVTPDGNFLGTTFAMSNARVNSTADAVINLTNISNSPASLSSGHFYVTINEF</sequence>
<gene>
    <name evidence="3" type="ORF">MTP08_06660</name>
</gene>
<feature type="signal peptide" evidence="1">
    <location>
        <begin position="1"/>
        <end position="22"/>
    </location>
</feature>
<keyword evidence="4" id="KW-1185">Reference proteome</keyword>
<keyword evidence="1" id="KW-0732">Signal</keyword>
<accession>A0ABY4BL20</accession>
<dbReference type="Proteomes" id="UP000831068">
    <property type="component" value="Chromosome"/>
</dbReference>
<feature type="domain" description="Trimeric autotransporter adhesin YadA-like head" evidence="2">
    <location>
        <begin position="188"/>
        <end position="211"/>
    </location>
</feature>
<dbReference type="SUPFAM" id="SSF101967">
    <property type="entry name" value="Adhesin YadA, collagen-binding domain"/>
    <property type="match status" value="1"/>
</dbReference>
<evidence type="ECO:0000256" key="1">
    <source>
        <dbReference type="SAM" id="SignalP"/>
    </source>
</evidence>
<evidence type="ECO:0000259" key="2">
    <source>
        <dbReference type="Pfam" id="PF05658"/>
    </source>
</evidence>
<proteinExistence type="predicted"/>
<name>A0ABY4BL20_9FLAO</name>
<dbReference type="CDD" id="cd12820">
    <property type="entry name" value="LbR_YadA-like"/>
    <property type="match status" value="1"/>
</dbReference>
<dbReference type="InterPro" id="IPR008640">
    <property type="entry name" value="Adhesin_Head_dom"/>
</dbReference>
<dbReference type="Pfam" id="PF05658">
    <property type="entry name" value="YadA_head"/>
    <property type="match status" value="4"/>
</dbReference>
<evidence type="ECO:0000313" key="4">
    <source>
        <dbReference type="Proteomes" id="UP000831068"/>
    </source>
</evidence>
<feature type="domain" description="Trimeric autotransporter adhesin YadA-like head" evidence="2">
    <location>
        <begin position="149"/>
        <end position="170"/>
    </location>
</feature>
<reference evidence="3 4" key="1">
    <citation type="submission" date="2022-03" db="EMBL/GenBank/DDBJ databases">
        <title>Chryseobacterium sp. isolated from the Andong Sikhe.</title>
        <authorList>
            <person name="Won M."/>
            <person name="Kim S.-J."/>
            <person name="Kwon S.-W."/>
        </authorList>
    </citation>
    <scope>NUCLEOTIDE SEQUENCE [LARGE SCALE GENOMIC DNA]</scope>
    <source>
        <strain evidence="3 4">ADR-1</strain>
    </source>
</reference>